<organism evidence="2">
    <name type="scientific">Spongospora subterranea</name>
    <dbReference type="NCBI Taxonomy" id="70186"/>
    <lineage>
        <taxon>Eukaryota</taxon>
        <taxon>Sar</taxon>
        <taxon>Rhizaria</taxon>
        <taxon>Endomyxa</taxon>
        <taxon>Phytomyxea</taxon>
        <taxon>Plasmodiophorida</taxon>
        <taxon>Plasmodiophoridae</taxon>
        <taxon>Spongospora</taxon>
    </lineage>
</organism>
<feature type="compositionally biased region" description="Basic and acidic residues" evidence="1">
    <location>
        <begin position="133"/>
        <end position="143"/>
    </location>
</feature>
<evidence type="ECO:0000313" key="2">
    <source>
        <dbReference type="EMBL" id="CRZ08206.1"/>
    </source>
</evidence>
<dbReference type="AlphaFoldDB" id="A0A0H5R2M6"/>
<name>A0A0H5R2M6_9EUKA</name>
<feature type="region of interest" description="Disordered" evidence="1">
    <location>
        <begin position="1"/>
        <end position="26"/>
    </location>
</feature>
<feature type="region of interest" description="Disordered" evidence="1">
    <location>
        <begin position="122"/>
        <end position="143"/>
    </location>
</feature>
<evidence type="ECO:0000256" key="1">
    <source>
        <dbReference type="SAM" id="MobiDB-lite"/>
    </source>
</evidence>
<accession>A0A0H5R2M6</accession>
<dbReference type="EMBL" id="HACM01007764">
    <property type="protein sequence ID" value="CRZ08206.1"/>
    <property type="molecule type" value="Transcribed_RNA"/>
</dbReference>
<proteinExistence type="predicted"/>
<reference evidence="2" key="1">
    <citation type="submission" date="2015-04" db="EMBL/GenBank/DDBJ databases">
        <title>The genome sequence of the plant pathogenic Rhizarian Plasmodiophora brassicae reveals insights in its biotrophic life cycle and the origin of chitin synthesis.</title>
        <authorList>
            <person name="Schwelm A."/>
            <person name="Fogelqvist J."/>
            <person name="Knaust A."/>
            <person name="Julke S."/>
            <person name="Lilja T."/>
            <person name="Dhandapani V."/>
            <person name="Bonilla-Rosso G."/>
            <person name="Karlsson M."/>
            <person name="Shevchenko A."/>
            <person name="Choi S.R."/>
            <person name="Kim H.G."/>
            <person name="Park J.Y."/>
            <person name="Lim Y.P."/>
            <person name="Ludwig-Muller J."/>
            <person name="Dixelius C."/>
        </authorList>
    </citation>
    <scope>NUCLEOTIDE SEQUENCE</scope>
    <source>
        <tissue evidence="2">Potato root galls</tissue>
    </source>
</reference>
<feature type="compositionally biased region" description="Basic and acidic residues" evidence="1">
    <location>
        <begin position="1"/>
        <end position="12"/>
    </location>
</feature>
<sequence>MARALLLDKCDEPAGTTSSEGDLSMAARPEIGNKKAKKAKLTPISQSITPVCPEERSKIWDRLATSNELRSAVAKDRFMMQLFAADSEPSPQALEFRMIKQQQAIIEARIELSKKQQELRLLQSAAEEENEHDPEHDTEIADF</sequence>
<protein>
    <submittedName>
        <fullName evidence="2">Uncharacterized protein</fullName>
    </submittedName>
</protein>